<evidence type="ECO:0000256" key="4">
    <source>
        <dbReference type="SAM" id="MobiDB-lite"/>
    </source>
</evidence>
<feature type="region of interest" description="Disordered" evidence="4">
    <location>
        <begin position="268"/>
        <end position="306"/>
    </location>
</feature>
<comment type="similarity">
    <text evidence="1 3">Belongs to the UreD family.</text>
</comment>
<dbReference type="EMBL" id="JBHUMB010000005">
    <property type="protein sequence ID" value="MFD2742115.1"/>
    <property type="molecule type" value="Genomic_DNA"/>
</dbReference>
<proteinExistence type="inferred from homology"/>
<dbReference type="PANTHER" id="PTHR33643:SF1">
    <property type="entry name" value="UREASE ACCESSORY PROTEIN D"/>
    <property type="match status" value="1"/>
</dbReference>
<protein>
    <recommendedName>
        <fullName evidence="3">Urease accessory protein UreD</fullName>
    </recommendedName>
</protein>
<dbReference type="RefSeq" id="WP_066753551.1">
    <property type="nucleotide sequence ID" value="NZ_JBHUMB010000005.1"/>
</dbReference>
<dbReference type="Pfam" id="PF01774">
    <property type="entry name" value="UreD"/>
    <property type="match status" value="1"/>
</dbReference>
<dbReference type="PANTHER" id="PTHR33643">
    <property type="entry name" value="UREASE ACCESSORY PROTEIN D"/>
    <property type="match status" value="1"/>
</dbReference>
<keyword evidence="6" id="KW-1185">Reference proteome</keyword>
<reference evidence="6" key="1">
    <citation type="journal article" date="2019" name="Int. J. Syst. Evol. Microbiol.">
        <title>The Global Catalogue of Microorganisms (GCM) 10K type strain sequencing project: providing services to taxonomists for standard genome sequencing and annotation.</title>
        <authorList>
            <consortium name="The Broad Institute Genomics Platform"/>
            <consortium name="The Broad Institute Genome Sequencing Center for Infectious Disease"/>
            <person name="Wu L."/>
            <person name="Ma J."/>
        </authorList>
    </citation>
    <scope>NUCLEOTIDE SEQUENCE [LARGE SCALE GENOMIC DNA]</scope>
    <source>
        <strain evidence="6">KCTC 42247</strain>
    </source>
</reference>
<dbReference type="HAMAP" id="MF_01384">
    <property type="entry name" value="UreD"/>
    <property type="match status" value="1"/>
</dbReference>
<accession>A0ABW5U941</accession>
<gene>
    <name evidence="3" type="primary">ureD</name>
    <name evidence="5" type="ORF">ACFSQ6_01765</name>
</gene>
<sequence>MESRININVERDEKYSVLKESFHNAPYKLTHYGAPRAQAHLEMIIMSASPGIMDGDRLTINVDMKAGAHMKLHTQSFNKVHPAKTGSFQDTFVNLNENCILHYVPHPITPFKGSIFKAENKIEMEASSTLIWGDILAAGRIYMNEAFLFNKVHMRTTLFRDNKLIFTDNQCLKSAEQPVSDMLFFEGYTHQATFIYSSPYAAGMKQEMDEILAGEYEDISFGFTDAGEDTILLRALGDNGELLYNFLSMLGQMCWEYTQHRQASIVAEENTQNKADEESEVIDETLSSTKKKSVVARKRQKRSNAA</sequence>
<feature type="compositionally biased region" description="Basic residues" evidence="4">
    <location>
        <begin position="289"/>
        <end position="306"/>
    </location>
</feature>
<comment type="subcellular location">
    <subcellularLocation>
        <location evidence="3">Cytoplasm</location>
    </subcellularLocation>
</comment>
<evidence type="ECO:0000256" key="1">
    <source>
        <dbReference type="ARBA" id="ARBA00007177"/>
    </source>
</evidence>
<name>A0ABW5U941_9SPHI</name>
<evidence type="ECO:0000313" key="6">
    <source>
        <dbReference type="Proteomes" id="UP001597418"/>
    </source>
</evidence>
<evidence type="ECO:0000313" key="5">
    <source>
        <dbReference type="EMBL" id="MFD2742115.1"/>
    </source>
</evidence>
<organism evidence="5 6">
    <name type="scientific">Sphingobacterium populi</name>
    <dbReference type="NCBI Taxonomy" id="1812824"/>
    <lineage>
        <taxon>Bacteria</taxon>
        <taxon>Pseudomonadati</taxon>
        <taxon>Bacteroidota</taxon>
        <taxon>Sphingobacteriia</taxon>
        <taxon>Sphingobacteriales</taxon>
        <taxon>Sphingobacteriaceae</taxon>
        <taxon>Sphingobacterium</taxon>
    </lineage>
</organism>
<dbReference type="Proteomes" id="UP001597418">
    <property type="component" value="Unassembled WGS sequence"/>
</dbReference>
<keyword evidence="3" id="KW-0996">Nickel insertion</keyword>
<dbReference type="InterPro" id="IPR002669">
    <property type="entry name" value="UreD"/>
</dbReference>
<evidence type="ECO:0000256" key="3">
    <source>
        <dbReference type="HAMAP-Rule" id="MF_01384"/>
    </source>
</evidence>
<comment type="function">
    <text evidence="3">Required for maturation of urease via the functional incorporation of the urease nickel metallocenter.</text>
</comment>
<keyword evidence="2 3" id="KW-0143">Chaperone</keyword>
<comment type="caution">
    <text evidence="5">The sequence shown here is derived from an EMBL/GenBank/DDBJ whole genome shotgun (WGS) entry which is preliminary data.</text>
</comment>
<keyword evidence="3" id="KW-0963">Cytoplasm</keyword>
<comment type="subunit">
    <text evidence="3">UreD, UreF and UreG form a complex that acts as a GTP-hydrolysis-dependent molecular chaperone, activating the urease apoprotein by helping to assemble the nickel containing metallocenter of UreC. The UreE protein probably delivers the nickel.</text>
</comment>
<evidence type="ECO:0000256" key="2">
    <source>
        <dbReference type="ARBA" id="ARBA00023186"/>
    </source>
</evidence>